<accession>A0A2I0X4E5</accession>
<name>A0A2I0X4E5_9ASPA</name>
<protein>
    <submittedName>
        <fullName evidence="1">Uncharacterized protein</fullName>
    </submittedName>
</protein>
<sequence>MEILCQVKQAVLGAHGVDAQVAGISFLESLEFYCWAKDAAISLTDKIVSCNASFNEEKICSSAMRLMFQILSWNFRQSTVPPDLSNFKPNAFSAGIRHEATLLKKFERTLVQCRREYKPPLPKRVLHFACLYA</sequence>
<evidence type="ECO:0000313" key="1">
    <source>
        <dbReference type="EMBL" id="PKU82773.1"/>
    </source>
</evidence>
<dbReference type="Proteomes" id="UP000233837">
    <property type="component" value="Unassembled WGS sequence"/>
</dbReference>
<dbReference type="STRING" id="906689.A0A2I0X4E5"/>
<gene>
    <name evidence="1" type="ORF">MA16_Dca006071</name>
</gene>
<dbReference type="AlphaFoldDB" id="A0A2I0X4E5"/>
<reference evidence="1 2" key="2">
    <citation type="journal article" date="2017" name="Nature">
        <title>The Apostasia genome and the evolution of orchids.</title>
        <authorList>
            <person name="Zhang G.Q."/>
            <person name="Liu K.W."/>
            <person name="Li Z."/>
            <person name="Lohaus R."/>
            <person name="Hsiao Y.Y."/>
            <person name="Niu S.C."/>
            <person name="Wang J.Y."/>
            <person name="Lin Y.C."/>
            <person name="Xu Q."/>
            <person name="Chen L.J."/>
            <person name="Yoshida K."/>
            <person name="Fujiwara S."/>
            <person name="Wang Z.W."/>
            <person name="Zhang Y.Q."/>
            <person name="Mitsuda N."/>
            <person name="Wang M."/>
            <person name="Liu G.H."/>
            <person name="Pecoraro L."/>
            <person name="Huang H.X."/>
            <person name="Xiao X.J."/>
            <person name="Lin M."/>
            <person name="Wu X.Y."/>
            <person name="Wu W.L."/>
            <person name="Chen Y.Y."/>
            <person name="Chang S.B."/>
            <person name="Sakamoto S."/>
            <person name="Ohme-Takagi M."/>
            <person name="Yagi M."/>
            <person name="Zeng S.J."/>
            <person name="Shen C.Y."/>
            <person name="Yeh C.M."/>
            <person name="Luo Y.B."/>
            <person name="Tsai W.C."/>
            <person name="Van de Peer Y."/>
            <person name="Liu Z.J."/>
        </authorList>
    </citation>
    <scope>NUCLEOTIDE SEQUENCE [LARGE SCALE GENOMIC DNA]</scope>
    <source>
        <tissue evidence="1">The whole plant</tissue>
    </source>
</reference>
<proteinExistence type="predicted"/>
<keyword evidence="2" id="KW-1185">Reference proteome</keyword>
<evidence type="ECO:0000313" key="2">
    <source>
        <dbReference type="Proteomes" id="UP000233837"/>
    </source>
</evidence>
<organism evidence="1 2">
    <name type="scientific">Dendrobium catenatum</name>
    <dbReference type="NCBI Taxonomy" id="906689"/>
    <lineage>
        <taxon>Eukaryota</taxon>
        <taxon>Viridiplantae</taxon>
        <taxon>Streptophyta</taxon>
        <taxon>Embryophyta</taxon>
        <taxon>Tracheophyta</taxon>
        <taxon>Spermatophyta</taxon>
        <taxon>Magnoliopsida</taxon>
        <taxon>Liliopsida</taxon>
        <taxon>Asparagales</taxon>
        <taxon>Orchidaceae</taxon>
        <taxon>Epidendroideae</taxon>
        <taxon>Malaxideae</taxon>
        <taxon>Dendrobiinae</taxon>
        <taxon>Dendrobium</taxon>
    </lineage>
</organism>
<reference evidence="1 2" key="1">
    <citation type="journal article" date="2016" name="Sci. Rep.">
        <title>The Dendrobium catenatum Lindl. genome sequence provides insights into polysaccharide synthase, floral development and adaptive evolution.</title>
        <authorList>
            <person name="Zhang G.Q."/>
            <person name="Xu Q."/>
            <person name="Bian C."/>
            <person name="Tsai W.C."/>
            <person name="Yeh C.M."/>
            <person name="Liu K.W."/>
            <person name="Yoshida K."/>
            <person name="Zhang L.S."/>
            <person name="Chang S.B."/>
            <person name="Chen F."/>
            <person name="Shi Y."/>
            <person name="Su Y.Y."/>
            <person name="Zhang Y.Q."/>
            <person name="Chen L.J."/>
            <person name="Yin Y."/>
            <person name="Lin M."/>
            <person name="Huang H."/>
            <person name="Deng H."/>
            <person name="Wang Z.W."/>
            <person name="Zhu S.L."/>
            <person name="Zhao X."/>
            <person name="Deng C."/>
            <person name="Niu S.C."/>
            <person name="Huang J."/>
            <person name="Wang M."/>
            <person name="Liu G.H."/>
            <person name="Yang H.J."/>
            <person name="Xiao X.J."/>
            <person name="Hsiao Y.Y."/>
            <person name="Wu W.L."/>
            <person name="Chen Y.Y."/>
            <person name="Mitsuda N."/>
            <person name="Ohme-Takagi M."/>
            <person name="Luo Y.B."/>
            <person name="Van de Peer Y."/>
            <person name="Liu Z.J."/>
        </authorList>
    </citation>
    <scope>NUCLEOTIDE SEQUENCE [LARGE SCALE GENOMIC DNA]</scope>
    <source>
        <tissue evidence="1">The whole plant</tissue>
    </source>
</reference>
<dbReference type="EMBL" id="KZ502155">
    <property type="protein sequence ID" value="PKU82773.1"/>
    <property type="molecule type" value="Genomic_DNA"/>
</dbReference>